<dbReference type="AlphaFoldDB" id="A0A1M4YT81"/>
<evidence type="ECO:0000259" key="7">
    <source>
        <dbReference type="Pfam" id="PF00892"/>
    </source>
</evidence>
<sequence>MTSISNRWIGLLAFGVVYFVWGANFVAIRIAIESIPPFLMAGTRFFVAGIIIYLWIRFRGETRPTFKAALPSVKQGIWLNVLGTGGLVWSEQYIPSGLAAIVLATVPLWMVVFDKERWKKNFNNPYIGAGLGIGVIGVALLSDYNTLGYLSDNRELFYVGLIVLLGGTLCWSWGSLFSKKTNKNVSLPMNLAIQMGTAGFLLYLIGFFFGEHTLLSIFDVTYNSIFALVFLIVFSSIIGYLAYLWLLKEYSPALVGTYAYVHPMVAVFLGWVLADELITIKTTLSLIMILAAVFLIRYAHFQTNFD</sequence>
<evidence type="ECO:0000256" key="1">
    <source>
        <dbReference type="ARBA" id="ARBA00004141"/>
    </source>
</evidence>
<evidence type="ECO:0000256" key="2">
    <source>
        <dbReference type="ARBA" id="ARBA00007362"/>
    </source>
</evidence>
<feature type="transmembrane region" description="Helical" evidence="6">
    <location>
        <begin position="125"/>
        <end position="144"/>
    </location>
</feature>
<feature type="transmembrane region" description="Helical" evidence="6">
    <location>
        <begin position="280"/>
        <end position="299"/>
    </location>
</feature>
<dbReference type="InterPro" id="IPR037185">
    <property type="entry name" value="EmrE-like"/>
</dbReference>
<keyword evidence="9" id="KW-1185">Reference proteome</keyword>
<dbReference type="InterPro" id="IPR000620">
    <property type="entry name" value="EamA_dom"/>
</dbReference>
<dbReference type="Pfam" id="PF00892">
    <property type="entry name" value="EamA"/>
    <property type="match status" value="2"/>
</dbReference>
<dbReference type="SUPFAM" id="SSF103481">
    <property type="entry name" value="Multidrug resistance efflux transporter EmrE"/>
    <property type="match status" value="2"/>
</dbReference>
<dbReference type="PANTHER" id="PTHR32322">
    <property type="entry name" value="INNER MEMBRANE TRANSPORTER"/>
    <property type="match status" value="1"/>
</dbReference>
<comment type="subcellular location">
    <subcellularLocation>
        <location evidence="1">Membrane</location>
        <topology evidence="1">Multi-pass membrane protein</topology>
    </subcellularLocation>
</comment>
<dbReference type="STRING" id="1194090.SAMN05443144_105143"/>
<feature type="transmembrane region" description="Helical" evidence="6">
    <location>
        <begin position="93"/>
        <end position="113"/>
    </location>
</feature>
<accession>A0A1M4YT81</accession>
<evidence type="ECO:0000256" key="4">
    <source>
        <dbReference type="ARBA" id="ARBA00022989"/>
    </source>
</evidence>
<proteinExistence type="inferred from homology"/>
<evidence type="ECO:0000313" key="9">
    <source>
        <dbReference type="Proteomes" id="UP000184041"/>
    </source>
</evidence>
<comment type="similarity">
    <text evidence="2">Belongs to the EamA transporter family.</text>
</comment>
<gene>
    <name evidence="8" type="ORF">SAMN05443144_105143</name>
</gene>
<protein>
    <submittedName>
        <fullName evidence="8">Permease of the drug/metabolite transporter (DMT) superfamily</fullName>
    </submittedName>
</protein>
<dbReference type="OrthoDB" id="9812547at2"/>
<organism evidence="8 9">
    <name type="scientific">Fodinibius roseus</name>
    <dbReference type="NCBI Taxonomy" id="1194090"/>
    <lineage>
        <taxon>Bacteria</taxon>
        <taxon>Pseudomonadati</taxon>
        <taxon>Balneolota</taxon>
        <taxon>Balneolia</taxon>
        <taxon>Balneolales</taxon>
        <taxon>Balneolaceae</taxon>
        <taxon>Fodinibius</taxon>
    </lineage>
</organism>
<evidence type="ECO:0000313" key="8">
    <source>
        <dbReference type="EMBL" id="SHF08682.1"/>
    </source>
</evidence>
<name>A0A1M4YT81_9BACT</name>
<dbReference type="GO" id="GO:0016020">
    <property type="term" value="C:membrane"/>
    <property type="evidence" value="ECO:0007669"/>
    <property type="project" value="UniProtKB-SubCell"/>
</dbReference>
<dbReference type="InterPro" id="IPR050638">
    <property type="entry name" value="AA-Vitamin_Transporters"/>
</dbReference>
<evidence type="ECO:0000256" key="5">
    <source>
        <dbReference type="ARBA" id="ARBA00023136"/>
    </source>
</evidence>
<feature type="domain" description="EamA" evidence="7">
    <location>
        <begin position="160"/>
        <end position="297"/>
    </location>
</feature>
<feature type="transmembrane region" description="Helical" evidence="6">
    <location>
        <begin position="156"/>
        <end position="177"/>
    </location>
</feature>
<dbReference type="PANTHER" id="PTHR32322:SF2">
    <property type="entry name" value="EAMA DOMAIN-CONTAINING PROTEIN"/>
    <property type="match status" value="1"/>
</dbReference>
<keyword evidence="3 6" id="KW-0812">Transmembrane</keyword>
<feature type="transmembrane region" description="Helical" evidence="6">
    <location>
        <begin position="189"/>
        <end position="210"/>
    </location>
</feature>
<dbReference type="Proteomes" id="UP000184041">
    <property type="component" value="Unassembled WGS sequence"/>
</dbReference>
<reference evidence="8 9" key="1">
    <citation type="submission" date="2016-11" db="EMBL/GenBank/DDBJ databases">
        <authorList>
            <person name="Jaros S."/>
            <person name="Januszkiewicz K."/>
            <person name="Wedrychowicz H."/>
        </authorList>
    </citation>
    <scope>NUCLEOTIDE SEQUENCE [LARGE SCALE GENOMIC DNA]</scope>
    <source>
        <strain evidence="8 9">DSM 21986</strain>
    </source>
</reference>
<feature type="transmembrane region" description="Helical" evidence="6">
    <location>
        <begin position="12"/>
        <end position="32"/>
    </location>
</feature>
<feature type="transmembrane region" description="Helical" evidence="6">
    <location>
        <begin position="253"/>
        <end position="274"/>
    </location>
</feature>
<evidence type="ECO:0000256" key="6">
    <source>
        <dbReference type="SAM" id="Phobius"/>
    </source>
</evidence>
<feature type="transmembrane region" description="Helical" evidence="6">
    <location>
        <begin position="38"/>
        <end position="56"/>
    </location>
</feature>
<keyword evidence="4 6" id="KW-1133">Transmembrane helix</keyword>
<keyword evidence="5 6" id="KW-0472">Membrane</keyword>
<feature type="transmembrane region" description="Helical" evidence="6">
    <location>
        <begin position="222"/>
        <end position="246"/>
    </location>
</feature>
<feature type="domain" description="EamA" evidence="7">
    <location>
        <begin position="9"/>
        <end position="142"/>
    </location>
</feature>
<dbReference type="RefSeq" id="WP_073060986.1">
    <property type="nucleotide sequence ID" value="NZ_FQUS01000005.1"/>
</dbReference>
<evidence type="ECO:0000256" key="3">
    <source>
        <dbReference type="ARBA" id="ARBA00022692"/>
    </source>
</evidence>
<dbReference type="EMBL" id="FQUS01000005">
    <property type="protein sequence ID" value="SHF08682.1"/>
    <property type="molecule type" value="Genomic_DNA"/>
</dbReference>
<feature type="transmembrane region" description="Helical" evidence="6">
    <location>
        <begin position="68"/>
        <end position="87"/>
    </location>
</feature>